<evidence type="ECO:0000256" key="1">
    <source>
        <dbReference type="SAM" id="SignalP"/>
    </source>
</evidence>
<keyword evidence="3" id="KW-1185">Reference proteome</keyword>
<proteinExistence type="predicted"/>
<protein>
    <recommendedName>
        <fullName evidence="4">DUF3313 domain-containing protein</fullName>
    </recommendedName>
</protein>
<dbReference type="EMBL" id="AP025943">
    <property type="protein sequence ID" value="BDL44936.1"/>
    <property type="molecule type" value="Genomic_DNA"/>
</dbReference>
<keyword evidence="1" id="KW-0732">Signal</keyword>
<name>A0ABM7ZJJ6_9BACT</name>
<feature type="chain" id="PRO_5046293517" description="DUF3313 domain-containing protein" evidence="1">
    <location>
        <begin position="27"/>
        <end position="253"/>
    </location>
</feature>
<evidence type="ECO:0008006" key="4">
    <source>
        <dbReference type="Google" id="ProtNLM"/>
    </source>
</evidence>
<gene>
    <name evidence="2" type="ORF">Abiwalacus_25100</name>
</gene>
<dbReference type="PROSITE" id="PS51257">
    <property type="entry name" value="PROKAR_LIPOPROTEIN"/>
    <property type="match status" value="1"/>
</dbReference>
<dbReference type="RefSeq" id="WP_215435050.1">
    <property type="nucleotide sequence ID" value="NZ_AP025943.1"/>
</dbReference>
<evidence type="ECO:0000313" key="3">
    <source>
        <dbReference type="Proteomes" id="UP001062263"/>
    </source>
</evidence>
<accession>A0ABM7ZJJ6</accession>
<dbReference type="Proteomes" id="UP001062263">
    <property type="component" value="Chromosome"/>
</dbReference>
<evidence type="ECO:0000313" key="2">
    <source>
        <dbReference type="EMBL" id="BDL44936.1"/>
    </source>
</evidence>
<sequence>MMKMRRFLSLLSVMMLMLLVCMTAVSCSNNFKKVPQTGFVTHHVKNGDSHIPFDAYWNAPDEKAWNERVKGEHGKENLLAVASVDTGHMDVRPDTPEGQEALRDLAEYFRKSVNSQLEKTAEKTPHFRMVPLGTRGAYTLELAITSITPTNAKAGIFVTALSGIKGGGLAKRFIKKGHIAMAGRVRDDRGRVVSEFADYEEDHSSLLGVDTKDFRKYAHHHHTIDEWAREIADVYSTAYGHRTNKHMMTLNPF</sequence>
<reference evidence="2" key="1">
    <citation type="submission" date="2022-06" db="EMBL/GenBank/DDBJ databases">
        <title>Akkermansia biwalacus sp. nov., an anaerobic mucin-degrading bacterium isolated from human intestine.</title>
        <authorList>
            <person name="Kobayashi Y."/>
            <person name="Inoue S."/>
            <person name="Kawahara T."/>
            <person name="Kohda N."/>
        </authorList>
    </citation>
    <scope>NUCLEOTIDE SEQUENCE</scope>
    <source>
        <strain evidence="2">WON2089</strain>
    </source>
</reference>
<feature type="signal peptide" evidence="1">
    <location>
        <begin position="1"/>
        <end position="26"/>
    </location>
</feature>
<organism evidence="2 3">
    <name type="scientific">Akkermansia biwaensis</name>
    <dbReference type="NCBI Taxonomy" id="2946555"/>
    <lineage>
        <taxon>Bacteria</taxon>
        <taxon>Pseudomonadati</taxon>
        <taxon>Verrucomicrobiota</taxon>
        <taxon>Verrucomicrobiia</taxon>
        <taxon>Verrucomicrobiales</taxon>
        <taxon>Akkermansiaceae</taxon>
        <taxon>Akkermansia</taxon>
    </lineage>
</organism>